<dbReference type="NCBIfam" id="TIGR00688">
    <property type="entry name" value="rarD"/>
    <property type="match status" value="1"/>
</dbReference>
<feature type="transmembrane region" description="Helical" evidence="8">
    <location>
        <begin position="235"/>
        <end position="253"/>
    </location>
</feature>
<feature type="domain" description="EamA" evidence="9">
    <location>
        <begin position="144"/>
        <end position="274"/>
    </location>
</feature>
<dbReference type="InterPro" id="IPR000620">
    <property type="entry name" value="EamA_dom"/>
</dbReference>
<keyword evidence="3" id="KW-0813">Transport</keyword>
<proteinExistence type="inferred from homology"/>
<dbReference type="Pfam" id="PF00892">
    <property type="entry name" value="EamA"/>
    <property type="match status" value="2"/>
</dbReference>
<accession>A0A0K1PHR8</accession>
<feature type="transmembrane region" description="Helical" evidence="8">
    <location>
        <begin position="119"/>
        <end position="136"/>
    </location>
</feature>
<evidence type="ECO:0000259" key="9">
    <source>
        <dbReference type="Pfam" id="PF00892"/>
    </source>
</evidence>
<dbReference type="PANTHER" id="PTHR22911">
    <property type="entry name" value="ACYL-MALONYL CONDENSING ENZYME-RELATED"/>
    <property type="match status" value="1"/>
</dbReference>
<keyword evidence="7 8" id="KW-0472">Membrane</keyword>
<evidence type="ECO:0000313" key="10">
    <source>
        <dbReference type="EMBL" id="AKU92946.1"/>
    </source>
</evidence>
<feature type="transmembrane region" description="Helical" evidence="8">
    <location>
        <begin position="206"/>
        <end position="223"/>
    </location>
</feature>
<name>A0A0K1PHR8_9BACT</name>
<dbReference type="InterPro" id="IPR037185">
    <property type="entry name" value="EmrE-like"/>
</dbReference>
<dbReference type="PATRIC" id="fig|1391653.3.peg.3481"/>
<evidence type="ECO:0000256" key="5">
    <source>
        <dbReference type="ARBA" id="ARBA00022692"/>
    </source>
</evidence>
<dbReference type="InterPro" id="IPR004626">
    <property type="entry name" value="RarD"/>
</dbReference>
<feature type="transmembrane region" description="Helical" evidence="8">
    <location>
        <begin position="95"/>
        <end position="112"/>
    </location>
</feature>
<comment type="subcellular location">
    <subcellularLocation>
        <location evidence="1">Cell membrane</location>
        <topology evidence="1">Multi-pass membrane protein</topology>
    </subcellularLocation>
</comment>
<feature type="transmembrane region" description="Helical" evidence="8">
    <location>
        <begin position="34"/>
        <end position="51"/>
    </location>
</feature>
<evidence type="ECO:0000256" key="8">
    <source>
        <dbReference type="SAM" id="Phobius"/>
    </source>
</evidence>
<evidence type="ECO:0000256" key="7">
    <source>
        <dbReference type="ARBA" id="ARBA00023136"/>
    </source>
</evidence>
<organism evidence="10 11">
    <name type="scientific">Vulgatibacter incomptus</name>
    <dbReference type="NCBI Taxonomy" id="1391653"/>
    <lineage>
        <taxon>Bacteria</taxon>
        <taxon>Pseudomonadati</taxon>
        <taxon>Myxococcota</taxon>
        <taxon>Myxococcia</taxon>
        <taxon>Myxococcales</taxon>
        <taxon>Cystobacterineae</taxon>
        <taxon>Vulgatibacteraceae</taxon>
        <taxon>Vulgatibacter</taxon>
    </lineage>
</organism>
<feature type="transmembrane region" description="Helical" evidence="8">
    <location>
        <begin position="167"/>
        <end position="186"/>
    </location>
</feature>
<evidence type="ECO:0000256" key="6">
    <source>
        <dbReference type="ARBA" id="ARBA00022989"/>
    </source>
</evidence>
<protein>
    <submittedName>
        <fullName evidence="10">Protein rarD</fullName>
    </submittedName>
</protein>
<dbReference type="SUPFAM" id="SSF103481">
    <property type="entry name" value="Multidrug resistance efflux transporter EmrE"/>
    <property type="match status" value="2"/>
</dbReference>
<keyword evidence="6 8" id="KW-1133">Transmembrane helix</keyword>
<evidence type="ECO:0000256" key="1">
    <source>
        <dbReference type="ARBA" id="ARBA00004651"/>
    </source>
</evidence>
<sequence>MIPAVGAYLAWGLFPLYWKQLGHVPPIEILGHRVVWSFVFVAILVSWQRRWPEFLRTLTTGRTLAPMLVTTTLISGNWFLFIWAVNSGHVTQASLGYYINPLLNVLFARVFLGEKLRPAKLVAVALAGAGVTILAIGEATIPWVALTLATTFALYGLVRKVAPVEPLTALSVETGLVMPLAATFLIWNSHQTGAPVLGASARDTAFLLGTGIATALPLLWFAIGAKRLRYSTMGIIQYLAPTGQLACAVLVYGEPFTERHAFTFALIWAAVILYAADGIRAGRRSARPPDGAEAEVSASA</sequence>
<dbReference type="AlphaFoldDB" id="A0A0K1PHR8"/>
<feature type="transmembrane region" description="Helical" evidence="8">
    <location>
        <begin position="63"/>
        <end position="83"/>
    </location>
</feature>
<dbReference type="STRING" id="1391653.AKJ08_3333"/>
<evidence type="ECO:0000256" key="4">
    <source>
        <dbReference type="ARBA" id="ARBA00022475"/>
    </source>
</evidence>
<feature type="transmembrane region" description="Helical" evidence="8">
    <location>
        <begin position="259"/>
        <end position="276"/>
    </location>
</feature>
<dbReference type="EMBL" id="CP012332">
    <property type="protein sequence ID" value="AKU92946.1"/>
    <property type="molecule type" value="Genomic_DNA"/>
</dbReference>
<reference evidence="10 11" key="1">
    <citation type="submission" date="2015-08" db="EMBL/GenBank/DDBJ databases">
        <authorList>
            <person name="Babu N.S."/>
            <person name="Beckwith C.J."/>
            <person name="Beseler K.G."/>
            <person name="Brison A."/>
            <person name="Carone J.V."/>
            <person name="Caskin T.P."/>
            <person name="Diamond M."/>
            <person name="Durham M.E."/>
            <person name="Foxe J.M."/>
            <person name="Go M."/>
            <person name="Henderson B.A."/>
            <person name="Jones I.B."/>
            <person name="McGettigan J.A."/>
            <person name="Micheletti S.J."/>
            <person name="Nasrallah M.E."/>
            <person name="Ortiz D."/>
            <person name="Piller C.R."/>
            <person name="Privatt S.R."/>
            <person name="Schneider S.L."/>
            <person name="Sharp S."/>
            <person name="Smith T.C."/>
            <person name="Stanton J.D."/>
            <person name="Ullery H.E."/>
            <person name="Wilson R.J."/>
            <person name="Serrano M.G."/>
            <person name="Buck G."/>
            <person name="Lee V."/>
            <person name="Wang Y."/>
            <person name="Carvalho R."/>
            <person name="Voegtly L."/>
            <person name="Shi R."/>
            <person name="Duckworth R."/>
            <person name="Johnson A."/>
            <person name="Loviza R."/>
            <person name="Walstead R."/>
            <person name="Shah Z."/>
            <person name="Kiflezghi M."/>
            <person name="Wade K."/>
            <person name="Ball S.L."/>
            <person name="Bradley K.W."/>
            <person name="Asai D.J."/>
            <person name="Bowman C.A."/>
            <person name="Russell D.A."/>
            <person name="Pope W.H."/>
            <person name="Jacobs-Sera D."/>
            <person name="Hendrix R.W."/>
            <person name="Hatfull G.F."/>
        </authorList>
    </citation>
    <scope>NUCLEOTIDE SEQUENCE [LARGE SCALE GENOMIC DNA]</scope>
    <source>
        <strain evidence="10 11">DSM 27710</strain>
    </source>
</reference>
<evidence type="ECO:0000256" key="3">
    <source>
        <dbReference type="ARBA" id="ARBA00022448"/>
    </source>
</evidence>
<keyword evidence="4" id="KW-1003">Cell membrane</keyword>
<feature type="domain" description="EamA" evidence="9">
    <location>
        <begin position="4"/>
        <end position="134"/>
    </location>
</feature>
<dbReference type="PANTHER" id="PTHR22911:SF137">
    <property type="entry name" value="SOLUTE CARRIER FAMILY 35 MEMBER G2-RELATED"/>
    <property type="match status" value="1"/>
</dbReference>
<dbReference type="KEGG" id="vin:AKJ08_3333"/>
<evidence type="ECO:0000313" key="11">
    <source>
        <dbReference type="Proteomes" id="UP000055590"/>
    </source>
</evidence>
<feature type="transmembrane region" description="Helical" evidence="8">
    <location>
        <begin position="142"/>
        <end position="158"/>
    </location>
</feature>
<keyword evidence="5 8" id="KW-0812">Transmembrane</keyword>
<gene>
    <name evidence="10" type="ORF">AKJ08_3333</name>
</gene>
<evidence type="ECO:0000256" key="2">
    <source>
        <dbReference type="ARBA" id="ARBA00007362"/>
    </source>
</evidence>
<dbReference type="Proteomes" id="UP000055590">
    <property type="component" value="Chromosome"/>
</dbReference>
<comment type="similarity">
    <text evidence="2">Belongs to the EamA transporter family.</text>
</comment>
<dbReference type="GO" id="GO:0005886">
    <property type="term" value="C:plasma membrane"/>
    <property type="evidence" value="ECO:0007669"/>
    <property type="project" value="UniProtKB-SubCell"/>
</dbReference>
<keyword evidence="11" id="KW-1185">Reference proteome</keyword>